<dbReference type="EMBL" id="BJLQ01000035">
    <property type="protein sequence ID" value="GEA85440.1"/>
    <property type="molecule type" value="Genomic_DNA"/>
</dbReference>
<proteinExistence type="predicted"/>
<evidence type="ECO:0000313" key="4">
    <source>
        <dbReference type="Proteomes" id="UP000320461"/>
    </source>
</evidence>
<evidence type="ECO:0000256" key="2">
    <source>
        <dbReference type="SAM" id="Phobius"/>
    </source>
</evidence>
<feature type="transmembrane region" description="Helical" evidence="2">
    <location>
        <begin position="29"/>
        <end position="50"/>
    </location>
</feature>
<comment type="caution">
    <text evidence="3">The sequence shown here is derived from an EMBL/GenBank/DDBJ whole genome shotgun (WGS) entry which is preliminary data.</text>
</comment>
<name>A0A4Y3KR53_9CELL</name>
<keyword evidence="2" id="KW-1133">Transmembrane helix</keyword>
<dbReference type="Proteomes" id="UP000320461">
    <property type="component" value="Unassembled WGS sequence"/>
</dbReference>
<protein>
    <submittedName>
        <fullName evidence="3">Uncharacterized protein</fullName>
    </submittedName>
</protein>
<feature type="compositionally biased region" description="Basic and acidic residues" evidence="1">
    <location>
        <begin position="80"/>
        <end position="106"/>
    </location>
</feature>
<sequence length="120" mass="11955">MSALTALVLAVPAPSPSPVVESTSGGSPGFIGFVVTFALALAAAGLFLSLTRHLRRVDRRAQQLGADDEHAADSSAADQSDERGSGEQGSDEHGSGERGSDARGSGERGGAAPAADGPAR</sequence>
<keyword evidence="2" id="KW-0472">Membrane</keyword>
<keyword evidence="4" id="KW-1185">Reference proteome</keyword>
<keyword evidence="2" id="KW-0812">Transmembrane</keyword>
<evidence type="ECO:0000313" key="3">
    <source>
        <dbReference type="EMBL" id="GEA85440.1"/>
    </source>
</evidence>
<feature type="region of interest" description="Disordered" evidence="1">
    <location>
        <begin position="61"/>
        <end position="120"/>
    </location>
</feature>
<feature type="compositionally biased region" description="Low complexity" evidence="1">
    <location>
        <begin position="110"/>
        <end position="120"/>
    </location>
</feature>
<evidence type="ECO:0000256" key="1">
    <source>
        <dbReference type="SAM" id="MobiDB-lite"/>
    </source>
</evidence>
<accession>A0A4Y3KR53</accession>
<organism evidence="3 4">
    <name type="scientific">Cellulomonas gelida</name>
    <dbReference type="NCBI Taxonomy" id="1712"/>
    <lineage>
        <taxon>Bacteria</taxon>
        <taxon>Bacillati</taxon>
        <taxon>Actinomycetota</taxon>
        <taxon>Actinomycetes</taxon>
        <taxon>Micrococcales</taxon>
        <taxon>Cellulomonadaceae</taxon>
        <taxon>Cellulomonas</taxon>
    </lineage>
</organism>
<dbReference type="AlphaFoldDB" id="A0A4Y3KR53"/>
<dbReference type="RefSeq" id="WP_141371377.1">
    <property type="nucleotide sequence ID" value="NZ_BJLQ01000035.1"/>
</dbReference>
<reference evidence="3 4" key="1">
    <citation type="submission" date="2019-06" db="EMBL/GenBank/DDBJ databases">
        <title>Whole genome shotgun sequence of Cellulomonas gelida NBRC 3748.</title>
        <authorList>
            <person name="Hosoyama A."/>
            <person name="Uohara A."/>
            <person name="Ohji S."/>
            <person name="Ichikawa N."/>
        </authorList>
    </citation>
    <scope>NUCLEOTIDE SEQUENCE [LARGE SCALE GENOMIC DNA]</scope>
    <source>
        <strain evidence="3 4">NBRC 3748</strain>
    </source>
</reference>
<gene>
    <name evidence="3" type="ORF">CGE01nite_26910</name>
</gene>